<dbReference type="Proteomes" id="UP000509750">
    <property type="component" value="Chromosome"/>
</dbReference>
<name>A0A7D5K9W1_9EURY</name>
<dbReference type="PANTHER" id="PTHR35864">
    <property type="entry name" value="ZINC METALLOPROTEASE MJ0611-RELATED"/>
    <property type="match status" value="1"/>
</dbReference>
<evidence type="ECO:0000256" key="1">
    <source>
        <dbReference type="SAM" id="Phobius"/>
    </source>
</evidence>
<dbReference type="InterPro" id="IPR052348">
    <property type="entry name" value="Metallopeptidase_M50B"/>
</dbReference>
<keyword evidence="1" id="KW-0472">Membrane</keyword>
<dbReference type="AlphaFoldDB" id="A0A7D5K9W1"/>
<feature type="transmembrane region" description="Helical" evidence="1">
    <location>
        <begin position="46"/>
        <end position="65"/>
    </location>
</feature>
<keyword evidence="2" id="KW-0482">Metalloprotease</keyword>
<keyword evidence="2" id="KW-0378">Hydrolase</keyword>
<dbReference type="GO" id="GO:0008237">
    <property type="term" value="F:metallopeptidase activity"/>
    <property type="evidence" value="ECO:0007669"/>
    <property type="project" value="UniProtKB-KW"/>
</dbReference>
<dbReference type="KEGG" id="halg:HUG10_02205"/>
<dbReference type="PANTHER" id="PTHR35864:SF1">
    <property type="entry name" value="ZINC METALLOPROTEASE YWHC-RELATED"/>
    <property type="match status" value="1"/>
</dbReference>
<accession>A0A7D5K9W1</accession>
<keyword evidence="1" id="KW-1133">Transmembrane helix</keyword>
<proteinExistence type="predicted"/>
<feature type="transmembrane region" description="Helical" evidence="1">
    <location>
        <begin position="15"/>
        <end position="34"/>
    </location>
</feature>
<dbReference type="EMBL" id="CP058529">
    <property type="protein sequence ID" value="QLG29399.1"/>
    <property type="molecule type" value="Genomic_DNA"/>
</dbReference>
<protein>
    <submittedName>
        <fullName evidence="2">Metalloprotease</fullName>
    </submittedName>
</protein>
<feature type="transmembrane region" description="Helical" evidence="1">
    <location>
        <begin position="85"/>
        <end position="110"/>
    </location>
</feature>
<keyword evidence="1" id="KW-0812">Transmembrane</keyword>
<organism evidence="2 3">
    <name type="scientific">Halorarum halophilum</name>
    <dbReference type="NCBI Taxonomy" id="2743090"/>
    <lineage>
        <taxon>Archaea</taxon>
        <taxon>Methanobacteriati</taxon>
        <taxon>Methanobacteriota</taxon>
        <taxon>Stenosarchaea group</taxon>
        <taxon>Halobacteria</taxon>
        <taxon>Halobacteriales</taxon>
        <taxon>Haloferacaceae</taxon>
        <taxon>Halorarum</taxon>
    </lineage>
</organism>
<keyword evidence="2" id="KW-0645">Protease</keyword>
<feature type="transmembrane region" description="Helical" evidence="1">
    <location>
        <begin position="199"/>
        <end position="226"/>
    </location>
</feature>
<reference evidence="2 3" key="1">
    <citation type="submission" date="2020-07" db="EMBL/GenBank/DDBJ databases">
        <title>Gai3-2, isolated from salt lake.</title>
        <authorList>
            <person name="Cui H."/>
            <person name="Shi X."/>
        </authorList>
    </citation>
    <scope>NUCLEOTIDE SEQUENCE [LARGE SCALE GENOMIC DNA]</scope>
    <source>
        <strain evidence="2 3">Gai3-2</strain>
    </source>
</reference>
<evidence type="ECO:0000313" key="2">
    <source>
        <dbReference type="EMBL" id="QLG29399.1"/>
    </source>
</evidence>
<dbReference type="GO" id="GO:0006508">
    <property type="term" value="P:proteolysis"/>
    <property type="evidence" value="ECO:0007669"/>
    <property type="project" value="UniProtKB-KW"/>
</dbReference>
<evidence type="ECO:0000313" key="3">
    <source>
        <dbReference type="Proteomes" id="UP000509750"/>
    </source>
</evidence>
<feature type="transmembrane region" description="Helical" evidence="1">
    <location>
        <begin position="122"/>
        <end position="145"/>
    </location>
</feature>
<sequence length="227" mass="23913">MEPSYLPTRWELRDFAASYVLLSVTFGILFVGGGKALKGAFEAMPFFTSYLFALSFLTVGVGFVSHELAHRMVAIRFGRAAAFRAHYGMLALGIATALAGFIFAAPGGVYHRRDIPLRERGLIALAGPVTNVALAVVFGLVMAVSPVLDPADVARVGGFTLSTDGLLLTVGGIGVVVNCILAGFNMLPFGPLDGGKVYLWNTSVYVCVAVPSILLGAGAYLFVFVVS</sequence>
<gene>
    <name evidence="2" type="ORF">HUG10_02205</name>
</gene>
<dbReference type="OrthoDB" id="86131at2157"/>
<keyword evidence="3" id="KW-1185">Reference proteome</keyword>
<feature type="transmembrane region" description="Helical" evidence="1">
    <location>
        <begin position="165"/>
        <end position="187"/>
    </location>
</feature>